<feature type="region of interest" description="Disordered" evidence="1">
    <location>
        <begin position="140"/>
        <end position="192"/>
    </location>
</feature>
<sequence length="239" mass="25742">MSSRMRRCAQLAFSSSQQASSSSFSSPSIQPSSIPSPTQPPSATKLPRLRCKVPEKRDFMDVNPERTNEDFFRNYDPMVGVGTAAILCAFIFLVTIKSFLKWLTRKFRMFRLMHSASHRRHHNSADIEATATIVQNTDTDAGSTPNDGCGGAGGGGTATDSTSVTTIRSPLKCRGTDNKPPSRRRGSTTTIKPIIRDKSKVPGMSTAASVPVLGGTVTNLSKSVVLETKKVKLPNGTGH</sequence>
<evidence type="ECO:0000313" key="4">
    <source>
        <dbReference type="Proteomes" id="UP000267096"/>
    </source>
</evidence>
<reference evidence="3 4" key="2">
    <citation type="submission" date="2018-11" db="EMBL/GenBank/DDBJ databases">
        <authorList>
            <consortium name="Pathogen Informatics"/>
        </authorList>
    </citation>
    <scope>NUCLEOTIDE SEQUENCE [LARGE SCALE GENOMIC DNA]</scope>
</reference>
<gene>
    <name evidence="3" type="ORF">ASIM_LOCUS3857</name>
</gene>
<keyword evidence="4" id="KW-1185">Reference proteome</keyword>
<feature type="region of interest" description="Disordered" evidence="1">
    <location>
        <begin position="1"/>
        <end position="46"/>
    </location>
</feature>
<dbReference type="AlphaFoldDB" id="A0A0M3J8X5"/>
<name>A0A0M3J8X5_ANISI</name>
<evidence type="ECO:0000313" key="5">
    <source>
        <dbReference type="WBParaSite" id="ASIM_0000403401-mRNA-1"/>
    </source>
</evidence>
<protein>
    <submittedName>
        <fullName evidence="3 5">Uncharacterized protein</fullName>
    </submittedName>
</protein>
<accession>A0A0M3J8X5</accession>
<keyword evidence="2" id="KW-0812">Transmembrane</keyword>
<keyword evidence="2" id="KW-1133">Transmembrane helix</keyword>
<keyword evidence="2" id="KW-0472">Membrane</keyword>
<dbReference type="WBParaSite" id="ASIM_0000403401-mRNA-1">
    <property type="protein sequence ID" value="ASIM_0000403401-mRNA-1"/>
    <property type="gene ID" value="ASIM_0000403401"/>
</dbReference>
<feature type="transmembrane region" description="Helical" evidence="2">
    <location>
        <begin position="78"/>
        <end position="100"/>
    </location>
</feature>
<feature type="compositionally biased region" description="Low complexity" evidence="1">
    <location>
        <begin position="13"/>
        <end position="44"/>
    </location>
</feature>
<reference evidence="5" key="1">
    <citation type="submission" date="2017-02" db="UniProtKB">
        <authorList>
            <consortium name="WormBaseParasite"/>
        </authorList>
    </citation>
    <scope>IDENTIFICATION</scope>
</reference>
<feature type="compositionally biased region" description="Gly residues" evidence="1">
    <location>
        <begin position="148"/>
        <end position="157"/>
    </location>
</feature>
<organism evidence="5">
    <name type="scientific">Anisakis simplex</name>
    <name type="common">Herring worm</name>
    <dbReference type="NCBI Taxonomy" id="6269"/>
    <lineage>
        <taxon>Eukaryota</taxon>
        <taxon>Metazoa</taxon>
        <taxon>Ecdysozoa</taxon>
        <taxon>Nematoda</taxon>
        <taxon>Chromadorea</taxon>
        <taxon>Rhabditida</taxon>
        <taxon>Spirurina</taxon>
        <taxon>Ascaridomorpha</taxon>
        <taxon>Ascaridoidea</taxon>
        <taxon>Anisakidae</taxon>
        <taxon>Anisakis</taxon>
        <taxon>Anisakis simplex complex</taxon>
    </lineage>
</organism>
<dbReference type="EMBL" id="UYRR01006301">
    <property type="protein sequence ID" value="VDK22510.1"/>
    <property type="molecule type" value="Genomic_DNA"/>
</dbReference>
<evidence type="ECO:0000313" key="3">
    <source>
        <dbReference type="EMBL" id="VDK22510.1"/>
    </source>
</evidence>
<proteinExistence type="predicted"/>
<dbReference type="Proteomes" id="UP000267096">
    <property type="component" value="Unassembled WGS sequence"/>
</dbReference>
<dbReference type="OrthoDB" id="5770929at2759"/>
<evidence type="ECO:0000256" key="1">
    <source>
        <dbReference type="SAM" id="MobiDB-lite"/>
    </source>
</evidence>
<evidence type="ECO:0000256" key="2">
    <source>
        <dbReference type="SAM" id="Phobius"/>
    </source>
</evidence>